<organism evidence="15 16">
    <name type="scientific">Rubus argutus</name>
    <name type="common">Southern blackberry</name>
    <dbReference type="NCBI Taxonomy" id="59490"/>
    <lineage>
        <taxon>Eukaryota</taxon>
        <taxon>Viridiplantae</taxon>
        <taxon>Streptophyta</taxon>
        <taxon>Embryophyta</taxon>
        <taxon>Tracheophyta</taxon>
        <taxon>Spermatophyta</taxon>
        <taxon>Magnoliopsida</taxon>
        <taxon>eudicotyledons</taxon>
        <taxon>Gunneridae</taxon>
        <taxon>Pentapetalae</taxon>
        <taxon>rosids</taxon>
        <taxon>fabids</taxon>
        <taxon>Rosales</taxon>
        <taxon>Rosaceae</taxon>
        <taxon>Rosoideae</taxon>
        <taxon>Rosoideae incertae sedis</taxon>
        <taxon>Rubus</taxon>
    </lineage>
</organism>
<comment type="caution">
    <text evidence="15">The sequence shown here is derived from an EMBL/GenBank/DDBJ whole genome shotgun (WGS) entry which is preliminary data.</text>
</comment>
<feature type="region of interest" description="Disordered" evidence="14">
    <location>
        <begin position="1"/>
        <end position="138"/>
    </location>
</feature>
<evidence type="ECO:0000313" key="15">
    <source>
        <dbReference type="EMBL" id="KAK9935693.1"/>
    </source>
</evidence>
<feature type="compositionally biased region" description="Low complexity" evidence="14">
    <location>
        <begin position="106"/>
        <end position="128"/>
    </location>
</feature>
<proteinExistence type="inferred from homology"/>
<dbReference type="EMBL" id="JBEDUW010000004">
    <property type="protein sequence ID" value="KAK9935693.1"/>
    <property type="molecule type" value="Genomic_DNA"/>
</dbReference>
<feature type="compositionally biased region" description="Acidic residues" evidence="14">
    <location>
        <begin position="88"/>
        <end position="103"/>
    </location>
</feature>
<evidence type="ECO:0000256" key="8">
    <source>
        <dbReference type="ARBA" id="ARBA00022840"/>
    </source>
</evidence>
<keyword evidence="5" id="KW-0963">Cytoplasm</keyword>
<dbReference type="GO" id="GO:0006437">
    <property type="term" value="P:tyrosyl-tRNA aminoacylation"/>
    <property type="evidence" value="ECO:0007669"/>
    <property type="project" value="TreeGrafter"/>
</dbReference>
<comment type="similarity">
    <text evidence="3 13">Belongs to the class-I aminoacyl-tRNA synthetase family.</text>
</comment>
<dbReference type="FunFam" id="3.40.50.620:FF:000103">
    <property type="entry name" value="tyrosine--tRNA ligase 1, cytoplasmic"/>
    <property type="match status" value="1"/>
</dbReference>
<name>A0AAW1XFN1_RUBAR</name>
<evidence type="ECO:0000256" key="14">
    <source>
        <dbReference type="SAM" id="MobiDB-lite"/>
    </source>
</evidence>
<dbReference type="Proteomes" id="UP001457282">
    <property type="component" value="Unassembled WGS sequence"/>
</dbReference>
<evidence type="ECO:0000256" key="10">
    <source>
        <dbReference type="ARBA" id="ARBA00023146"/>
    </source>
</evidence>
<dbReference type="GO" id="GO:0005829">
    <property type="term" value="C:cytosol"/>
    <property type="evidence" value="ECO:0007669"/>
    <property type="project" value="UniProtKB-SubCell"/>
</dbReference>
<sequence>MATTLTLEPPSTTFLDHQNSRLNTMAQTSSKSTVLSRKHTLPLKEPEEKVLPSSSEEKPPSSSVEEEQKPLSSEEEDELEQKPPSSTSEEEEEPSSEVEEEKEEQMPSSSSSEEAIQTPPSSSSEPAPTVDDKRLALPTMSTEKKYKIVRSVGEECTEEVELQDLLANKPQPICYDGFEPSGLMHIAQGIMKTMNVNKLTSAGCRVKILIADEFARINKKLGGDMEKIETVGYYMIEVWKAMGMNLEDGKVEFLWSSKEIRSRAYEYWALVLDIAESNTLARLERCTQIMGRNDRDKLTTAQIFYPCMQCADIFFLQADICQMGMDQRKVNMLAREYCDIIKRKNKPIILSHHMLPGLKPRQEKMSKSIPDSAIFMNDSEDEVKRKINDAFCPLQKVEGNPCLEYIKYLIFPWFDEFVVERTEHHGGDKTFKSYEELIANYGSGQLHPKDLKNALSKAINKIVEPVREHFEKDETAKQLLQTILSYEVTR</sequence>
<evidence type="ECO:0000256" key="6">
    <source>
        <dbReference type="ARBA" id="ARBA00022598"/>
    </source>
</evidence>
<evidence type="ECO:0000256" key="4">
    <source>
        <dbReference type="ARBA" id="ARBA00013160"/>
    </source>
</evidence>
<dbReference type="InterPro" id="IPR002305">
    <property type="entry name" value="aa-tRNA-synth_Ic"/>
</dbReference>
<reference evidence="15 16" key="1">
    <citation type="journal article" date="2023" name="G3 (Bethesda)">
        <title>A chromosome-length genome assembly and annotation of blackberry (Rubus argutus, cv. 'Hillquist').</title>
        <authorList>
            <person name="Bruna T."/>
            <person name="Aryal R."/>
            <person name="Dudchenko O."/>
            <person name="Sargent D.J."/>
            <person name="Mead D."/>
            <person name="Buti M."/>
            <person name="Cavallini A."/>
            <person name="Hytonen T."/>
            <person name="Andres J."/>
            <person name="Pham M."/>
            <person name="Weisz D."/>
            <person name="Mascagni F."/>
            <person name="Usai G."/>
            <person name="Natali L."/>
            <person name="Bassil N."/>
            <person name="Fernandez G.E."/>
            <person name="Lomsadze A."/>
            <person name="Armour M."/>
            <person name="Olukolu B."/>
            <person name="Poorten T."/>
            <person name="Britton C."/>
            <person name="Davik J."/>
            <person name="Ashrafi H."/>
            <person name="Aiden E.L."/>
            <person name="Borodovsky M."/>
            <person name="Worthington M."/>
        </authorList>
    </citation>
    <scope>NUCLEOTIDE SEQUENCE [LARGE SCALE GENOMIC DNA]</scope>
    <source>
        <strain evidence="15">PI 553951</strain>
    </source>
</reference>
<comment type="subcellular location">
    <subcellularLocation>
        <location evidence="2">Cytoplasm</location>
        <location evidence="2">Cytosol</location>
    </subcellularLocation>
</comment>
<feature type="compositionally biased region" description="Basic and acidic residues" evidence="14">
    <location>
        <begin position="42"/>
        <end position="59"/>
    </location>
</feature>
<dbReference type="Pfam" id="PF00579">
    <property type="entry name" value="tRNA-synt_1b"/>
    <property type="match status" value="1"/>
</dbReference>
<evidence type="ECO:0000313" key="16">
    <source>
        <dbReference type="Proteomes" id="UP001457282"/>
    </source>
</evidence>
<dbReference type="InterPro" id="IPR014729">
    <property type="entry name" value="Rossmann-like_a/b/a_fold"/>
</dbReference>
<gene>
    <name evidence="15" type="ORF">M0R45_022782</name>
</gene>
<keyword evidence="10 13" id="KW-0030">Aminoacyl-tRNA synthetase</keyword>
<dbReference type="GO" id="GO:0005524">
    <property type="term" value="F:ATP binding"/>
    <property type="evidence" value="ECO:0007669"/>
    <property type="project" value="UniProtKB-KW"/>
</dbReference>
<evidence type="ECO:0000256" key="1">
    <source>
        <dbReference type="ARBA" id="ARBA00002025"/>
    </source>
</evidence>
<protein>
    <recommendedName>
        <fullName evidence="4">tyrosine--tRNA ligase</fullName>
        <ecNumber evidence="4">6.1.1.1</ecNumber>
    </recommendedName>
    <alternativeName>
        <fullName evidence="11">Tyrosyl-tRNA synthetase</fullName>
    </alternativeName>
</protein>
<evidence type="ECO:0000256" key="5">
    <source>
        <dbReference type="ARBA" id="ARBA00022490"/>
    </source>
</evidence>
<dbReference type="InterPro" id="IPR050489">
    <property type="entry name" value="Tyr-tRNA_synthase"/>
</dbReference>
<evidence type="ECO:0000256" key="12">
    <source>
        <dbReference type="ARBA" id="ARBA00048248"/>
    </source>
</evidence>
<dbReference type="PANTHER" id="PTHR46264:SF4">
    <property type="entry name" value="TYROSINE--TRNA LIGASE, CYTOPLASMIC"/>
    <property type="match status" value="1"/>
</dbReference>
<dbReference type="FunFam" id="3.40.50.620:FF:000085">
    <property type="entry name" value="Tyrosine--tRNA ligase 1 cytoplasmic"/>
    <property type="match status" value="1"/>
</dbReference>
<dbReference type="GO" id="GO:0004831">
    <property type="term" value="F:tyrosine-tRNA ligase activity"/>
    <property type="evidence" value="ECO:0007669"/>
    <property type="project" value="UniProtKB-EC"/>
</dbReference>
<comment type="function">
    <text evidence="1">Catalyzes the attachment of tyrosine to tRNA(Tyr) in a two-step reaction: tyrosine is first activated by ATP to form Tyr-AMP and then transferred to the acceptor end of tRNA(Tyr).</text>
</comment>
<evidence type="ECO:0000256" key="11">
    <source>
        <dbReference type="ARBA" id="ARBA00033323"/>
    </source>
</evidence>
<keyword evidence="7 13" id="KW-0547">Nucleotide-binding</keyword>
<feature type="compositionally biased region" description="Polar residues" evidence="14">
    <location>
        <begin position="1"/>
        <end position="35"/>
    </location>
</feature>
<dbReference type="PANTHER" id="PTHR46264">
    <property type="entry name" value="TYROSINE-TRNA LIGASE"/>
    <property type="match status" value="1"/>
</dbReference>
<dbReference type="Gene3D" id="3.40.50.620">
    <property type="entry name" value="HUPs"/>
    <property type="match status" value="2"/>
</dbReference>
<keyword evidence="16" id="KW-1185">Reference proteome</keyword>
<dbReference type="AlphaFoldDB" id="A0AAW1XFN1"/>
<keyword evidence="6 13" id="KW-0436">Ligase</keyword>
<dbReference type="NCBIfam" id="NF006330">
    <property type="entry name" value="PRK08560.1"/>
    <property type="match status" value="1"/>
</dbReference>
<keyword evidence="8 13" id="KW-0067">ATP-binding</keyword>
<accession>A0AAW1XFN1</accession>
<evidence type="ECO:0000256" key="7">
    <source>
        <dbReference type="ARBA" id="ARBA00022741"/>
    </source>
</evidence>
<dbReference type="EC" id="6.1.1.1" evidence="4"/>
<evidence type="ECO:0000256" key="9">
    <source>
        <dbReference type="ARBA" id="ARBA00022917"/>
    </source>
</evidence>
<keyword evidence="9 13" id="KW-0648">Protein biosynthesis</keyword>
<comment type="catalytic activity">
    <reaction evidence="12">
        <text>tRNA(Tyr) + L-tyrosine + ATP = L-tyrosyl-tRNA(Tyr) + AMP + diphosphate + H(+)</text>
        <dbReference type="Rhea" id="RHEA:10220"/>
        <dbReference type="Rhea" id="RHEA-COMP:9706"/>
        <dbReference type="Rhea" id="RHEA-COMP:9707"/>
        <dbReference type="ChEBI" id="CHEBI:15378"/>
        <dbReference type="ChEBI" id="CHEBI:30616"/>
        <dbReference type="ChEBI" id="CHEBI:33019"/>
        <dbReference type="ChEBI" id="CHEBI:58315"/>
        <dbReference type="ChEBI" id="CHEBI:78442"/>
        <dbReference type="ChEBI" id="CHEBI:78536"/>
        <dbReference type="ChEBI" id="CHEBI:456215"/>
        <dbReference type="EC" id="6.1.1.1"/>
    </reaction>
</comment>
<evidence type="ECO:0000256" key="2">
    <source>
        <dbReference type="ARBA" id="ARBA00004514"/>
    </source>
</evidence>
<evidence type="ECO:0000256" key="13">
    <source>
        <dbReference type="RuleBase" id="RU363036"/>
    </source>
</evidence>
<evidence type="ECO:0000256" key="3">
    <source>
        <dbReference type="ARBA" id="ARBA00005594"/>
    </source>
</evidence>
<dbReference type="SUPFAM" id="SSF52374">
    <property type="entry name" value="Nucleotidylyl transferase"/>
    <property type="match status" value="1"/>
</dbReference>